<comment type="caution">
    <text evidence="1">The sequence shown here is derived from an EMBL/GenBank/DDBJ whole genome shotgun (WGS) entry which is preliminary data.</text>
</comment>
<proteinExistence type="predicted"/>
<dbReference type="Proteomes" id="UP000197468">
    <property type="component" value="Unassembled WGS sequence"/>
</dbReference>
<accession>A0A246IZE7</accession>
<evidence type="ECO:0000313" key="1">
    <source>
        <dbReference type="EMBL" id="OWQ85721.1"/>
    </source>
</evidence>
<gene>
    <name evidence="1" type="ORF">CDN99_21840</name>
</gene>
<reference evidence="1 2" key="1">
    <citation type="journal article" date="2008" name="Int. J. Syst. Evol. Microbiol.">
        <title>Description of Roseateles aquatilis sp. nov. and Roseateles terrae sp. nov., in the class Betaproteobacteria, and emended description of the genus Roseateles.</title>
        <authorList>
            <person name="Gomila M."/>
            <person name="Bowien B."/>
            <person name="Falsen E."/>
            <person name="Moore E.R."/>
            <person name="Lalucat J."/>
        </authorList>
    </citation>
    <scope>NUCLEOTIDE SEQUENCE [LARGE SCALE GENOMIC DNA]</scope>
    <source>
        <strain evidence="1 2">CCUG 48205</strain>
    </source>
</reference>
<keyword evidence="2" id="KW-1185">Reference proteome</keyword>
<dbReference type="OrthoDB" id="8706672at2"/>
<organism evidence="1 2">
    <name type="scientific">Roseateles aquatilis</name>
    <dbReference type="NCBI Taxonomy" id="431061"/>
    <lineage>
        <taxon>Bacteria</taxon>
        <taxon>Pseudomonadati</taxon>
        <taxon>Pseudomonadota</taxon>
        <taxon>Betaproteobacteria</taxon>
        <taxon>Burkholderiales</taxon>
        <taxon>Sphaerotilaceae</taxon>
        <taxon>Roseateles</taxon>
    </lineage>
</organism>
<dbReference type="RefSeq" id="WP_088387024.1">
    <property type="nucleotide sequence ID" value="NZ_NIOF01000012.1"/>
</dbReference>
<sequence>MGDADVRLQDGQPCFTITPKEAARGPAIRLQSVSINDASTTPVGNVWWVMLDQKRLATMSPASCVPYGQTPEGATAKPAVAPDLQLGRVYEVHLNTRPSDSSDPTRGYLGKFCLMADGADGTNGRKLVQVKADSREWTEGVCR</sequence>
<evidence type="ECO:0000313" key="2">
    <source>
        <dbReference type="Proteomes" id="UP000197468"/>
    </source>
</evidence>
<dbReference type="EMBL" id="NIOF01000012">
    <property type="protein sequence ID" value="OWQ85721.1"/>
    <property type="molecule type" value="Genomic_DNA"/>
</dbReference>
<protein>
    <submittedName>
        <fullName evidence="1">Uncharacterized protein</fullName>
    </submittedName>
</protein>
<dbReference type="AlphaFoldDB" id="A0A246IZE7"/>
<name>A0A246IZE7_9BURK</name>